<reference evidence="2 3" key="1">
    <citation type="submission" date="2020-07" db="EMBL/GenBank/DDBJ databases">
        <title>Mycobacterium kansasii (former subtype) with zoonotic potential isolated from diseased indoor pet cat, Japan.</title>
        <authorList>
            <person name="Fukano H."/>
            <person name="Terazono T."/>
            <person name="Hoshino Y."/>
        </authorList>
    </citation>
    <scope>NUCLEOTIDE SEQUENCE [LARGE SCALE GENOMIC DNA]</scope>
    <source>
        <strain evidence="2 3">Kuro-I</strain>
    </source>
</reference>
<protein>
    <submittedName>
        <fullName evidence="2">Uncharacterized protein</fullName>
    </submittedName>
</protein>
<organism evidence="2 3">
    <name type="scientific">Mycobacterium kansasii</name>
    <dbReference type="NCBI Taxonomy" id="1768"/>
    <lineage>
        <taxon>Bacteria</taxon>
        <taxon>Bacillati</taxon>
        <taxon>Actinomycetota</taxon>
        <taxon>Actinomycetes</taxon>
        <taxon>Mycobacteriales</taxon>
        <taxon>Mycobacteriaceae</taxon>
        <taxon>Mycobacterium</taxon>
    </lineage>
</organism>
<sequence>MDANPSQTARDRLARLAHCGLGHRHCAGRGGLDRGIHSPYYERNNGTPGNVRPADLHSR</sequence>
<name>A0A7G1IAF3_MYCKA</name>
<evidence type="ECO:0000256" key="1">
    <source>
        <dbReference type="SAM" id="MobiDB-lite"/>
    </source>
</evidence>
<accession>A0A7G1IAF3</accession>
<evidence type="ECO:0000313" key="2">
    <source>
        <dbReference type="EMBL" id="BCI87840.1"/>
    </source>
</evidence>
<feature type="region of interest" description="Disordered" evidence="1">
    <location>
        <begin position="32"/>
        <end position="59"/>
    </location>
</feature>
<gene>
    <name evidence="2" type="ORF">NIIDMKKI_30460</name>
</gene>
<evidence type="ECO:0000313" key="3">
    <source>
        <dbReference type="Proteomes" id="UP000516380"/>
    </source>
</evidence>
<dbReference type="EMBL" id="AP023343">
    <property type="protein sequence ID" value="BCI87840.1"/>
    <property type="molecule type" value="Genomic_DNA"/>
</dbReference>
<dbReference type="Proteomes" id="UP000516380">
    <property type="component" value="Chromosome"/>
</dbReference>
<proteinExistence type="predicted"/>
<dbReference type="AlphaFoldDB" id="A0A7G1IAF3"/>
<keyword evidence="3" id="KW-1185">Reference proteome</keyword>